<keyword evidence="3" id="KW-0805">Transcription regulation</keyword>
<feature type="DNA-binding region" description="OmpR/PhoB-type" evidence="7">
    <location>
        <begin position="124"/>
        <end position="222"/>
    </location>
</feature>
<dbReference type="Gene3D" id="1.10.10.10">
    <property type="entry name" value="Winged helix-like DNA-binding domain superfamily/Winged helix DNA-binding domain"/>
    <property type="match status" value="1"/>
</dbReference>
<dbReference type="Pfam" id="PF00072">
    <property type="entry name" value="Response_reg"/>
    <property type="match status" value="1"/>
</dbReference>
<dbReference type="OrthoDB" id="9790442at2"/>
<reference evidence="10 11" key="1">
    <citation type="journal article" date="2014" name="Antonie Van Leeuwenhoek">
        <title>Fictibacillus enclensis sp. nov., isolated from marine sediment.</title>
        <authorList>
            <person name="Dastager S.G."/>
            <person name="Mawlankar R."/>
            <person name="Srinivasan K."/>
            <person name="Tang S.K."/>
            <person name="Lee J.C."/>
            <person name="Ramana V.V."/>
            <person name="Shouche Y.S."/>
        </authorList>
    </citation>
    <scope>NUCLEOTIDE SEQUENCE [LARGE SCALE GENOMIC DNA]</scope>
    <source>
        <strain evidence="10 11">NIO-1003</strain>
    </source>
</reference>
<sequence>MKILVVEDDKGVRQGIENLLLDEKYIVVSEENGEDGLFSAEDGEYDALILDIMLPGMNGLEIVKELRIQGNHVPILLLTARDSVEDRVKGLDAGADDYLIKPFAGPELLARLRVLLRDRGTTPAEELSFGNITLNKSEYDGYVDSKKLSLTVKEYQLLEYFLRNPNQILLRDQIFNRVWGYSSDVGLNAVDVYVHYLRKKLALHGCEHLLKTVRGIGFMLQEEK</sequence>
<dbReference type="PROSITE" id="PS50110">
    <property type="entry name" value="RESPONSE_REGULATORY"/>
    <property type="match status" value="1"/>
</dbReference>
<accession>A0A0V8J7Q0</accession>
<evidence type="ECO:0000256" key="7">
    <source>
        <dbReference type="PROSITE-ProRule" id="PRU01091"/>
    </source>
</evidence>
<dbReference type="CDD" id="cd00383">
    <property type="entry name" value="trans_reg_C"/>
    <property type="match status" value="1"/>
</dbReference>
<dbReference type="Pfam" id="PF00486">
    <property type="entry name" value="Trans_reg_C"/>
    <property type="match status" value="1"/>
</dbReference>
<dbReference type="GO" id="GO:0000156">
    <property type="term" value="F:phosphorelay response regulator activity"/>
    <property type="evidence" value="ECO:0007669"/>
    <property type="project" value="TreeGrafter"/>
</dbReference>
<protein>
    <submittedName>
        <fullName evidence="10">Two-component system response regulator</fullName>
    </submittedName>
</protein>
<dbReference type="SMART" id="SM00862">
    <property type="entry name" value="Trans_reg_C"/>
    <property type="match status" value="1"/>
</dbReference>
<evidence type="ECO:0000256" key="2">
    <source>
        <dbReference type="ARBA" id="ARBA00023012"/>
    </source>
</evidence>
<evidence type="ECO:0000256" key="5">
    <source>
        <dbReference type="ARBA" id="ARBA00023163"/>
    </source>
</evidence>
<dbReference type="PANTHER" id="PTHR48111">
    <property type="entry name" value="REGULATOR OF RPOS"/>
    <property type="match status" value="1"/>
</dbReference>
<comment type="caution">
    <text evidence="10">The sequence shown here is derived from an EMBL/GenBank/DDBJ whole genome shotgun (WGS) entry which is preliminary data.</text>
</comment>
<organism evidence="10 11">
    <name type="scientific">Fictibacillus enclensis</name>
    <dbReference type="NCBI Taxonomy" id="1017270"/>
    <lineage>
        <taxon>Bacteria</taxon>
        <taxon>Bacillati</taxon>
        <taxon>Bacillota</taxon>
        <taxon>Bacilli</taxon>
        <taxon>Bacillales</taxon>
        <taxon>Fictibacillaceae</taxon>
        <taxon>Fictibacillus</taxon>
    </lineage>
</organism>
<evidence type="ECO:0000256" key="3">
    <source>
        <dbReference type="ARBA" id="ARBA00023015"/>
    </source>
</evidence>
<dbReference type="GO" id="GO:0032993">
    <property type="term" value="C:protein-DNA complex"/>
    <property type="evidence" value="ECO:0007669"/>
    <property type="project" value="TreeGrafter"/>
</dbReference>
<dbReference type="SMART" id="SM00448">
    <property type="entry name" value="REC"/>
    <property type="match status" value="1"/>
</dbReference>
<keyword evidence="11" id="KW-1185">Reference proteome</keyword>
<feature type="modified residue" description="4-aspartylphosphate" evidence="6">
    <location>
        <position position="51"/>
    </location>
</feature>
<proteinExistence type="predicted"/>
<dbReference type="GO" id="GO:0000976">
    <property type="term" value="F:transcription cis-regulatory region binding"/>
    <property type="evidence" value="ECO:0007669"/>
    <property type="project" value="TreeGrafter"/>
</dbReference>
<evidence type="ECO:0000313" key="10">
    <source>
        <dbReference type="EMBL" id="KSU83158.1"/>
    </source>
</evidence>
<dbReference type="FunFam" id="3.40.50.2300:FF:000001">
    <property type="entry name" value="DNA-binding response regulator PhoB"/>
    <property type="match status" value="1"/>
</dbReference>
<dbReference type="SUPFAM" id="SSF52172">
    <property type="entry name" value="CheY-like"/>
    <property type="match status" value="1"/>
</dbReference>
<feature type="domain" description="Response regulatory" evidence="8">
    <location>
        <begin position="2"/>
        <end position="116"/>
    </location>
</feature>
<dbReference type="Proteomes" id="UP000054099">
    <property type="component" value="Unassembled WGS sequence"/>
</dbReference>
<evidence type="ECO:0000259" key="8">
    <source>
        <dbReference type="PROSITE" id="PS50110"/>
    </source>
</evidence>
<evidence type="ECO:0000313" key="11">
    <source>
        <dbReference type="Proteomes" id="UP000054099"/>
    </source>
</evidence>
<dbReference type="InterPro" id="IPR039420">
    <property type="entry name" value="WalR-like"/>
</dbReference>
<dbReference type="InterPro" id="IPR001789">
    <property type="entry name" value="Sig_transdc_resp-reg_receiver"/>
</dbReference>
<dbReference type="CDD" id="cd19935">
    <property type="entry name" value="REC_OmpR_CusR-like"/>
    <property type="match status" value="1"/>
</dbReference>
<keyword evidence="5" id="KW-0804">Transcription</keyword>
<dbReference type="InterPro" id="IPR011006">
    <property type="entry name" value="CheY-like_superfamily"/>
</dbReference>
<dbReference type="RefSeq" id="WP_061971955.1">
    <property type="nucleotide sequence ID" value="NZ_FMAV01000002.1"/>
</dbReference>
<evidence type="ECO:0000259" key="9">
    <source>
        <dbReference type="PROSITE" id="PS51755"/>
    </source>
</evidence>
<keyword evidence="1 6" id="KW-0597">Phosphoprotein</keyword>
<dbReference type="InterPro" id="IPR001867">
    <property type="entry name" value="OmpR/PhoB-type_DNA-bd"/>
</dbReference>
<evidence type="ECO:0000256" key="6">
    <source>
        <dbReference type="PROSITE-ProRule" id="PRU00169"/>
    </source>
</evidence>
<gene>
    <name evidence="10" type="ORF">AS030_11270</name>
</gene>
<dbReference type="PROSITE" id="PS51755">
    <property type="entry name" value="OMPR_PHOB"/>
    <property type="match status" value="1"/>
</dbReference>
<dbReference type="PANTHER" id="PTHR48111:SF22">
    <property type="entry name" value="REGULATOR OF RPOS"/>
    <property type="match status" value="1"/>
</dbReference>
<keyword evidence="2" id="KW-0902">Two-component regulatory system</keyword>
<dbReference type="InterPro" id="IPR036388">
    <property type="entry name" value="WH-like_DNA-bd_sf"/>
</dbReference>
<dbReference type="Gene3D" id="6.10.250.690">
    <property type="match status" value="1"/>
</dbReference>
<feature type="domain" description="OmpR/PhoB-type" evidence="9">
    <location>
        <begin position="124"/>
        <end position="222"/>
    </location>
</feature>
<dbReference type="EMBL" id="LNQN01000002">
    <property type="protein sequence ID" value="KSU83158.1"/>
    <property type="molecule type" value="Genomic_DNA"/>
</dbReference>
<dbReference type="GO" id="GO:0006355">
    <property type="term" value="P:regulation of DNA-templated transcription"/>
    <property type="evidence" value="ECO:0007669"/>
    <property type="project" value="InterPro"/>
</dbReference>
<dbReference type="AlphaFoldDB" id="A0A0V8J7Q0"/>
<evidence type="ECO:0000256" key="1">
    <source>
        <dbReference type="ARBA" id="ARBA00022553"/>
    </source>
</evidence>
<keyword evidence="4 7" id="KW-0238">DNA-binding</keyword>
<dbReference type="GO" id="GO:0005829">
    <property type="term" value="C:cytosol"/>
    <property type="evidence" value="ECO:0007669"/>
    <property type="project" value="TreeGrafter"/>
</dbReference>
<evidence type="ECO:0000256" key="4">
    <source>
        <dbReference type="ARBA" id="ARBA00023125"/>
    </source>
</evidence>
<dbReference type="Gene3D" id="3.40.50.2300">
    <property type="match status" value="1"/>
</dbReference>
<name>A0A0V8J7Q0_9BACL</name>